<dbReference type="EC" id="2.8.2.20" evidence="2 5"/>
<name>A0A158QXM0_NIPBR</name>
<organism evidence="8">
    <name type="scientific">Nippostrongylus brasiliensis</name>
    <name type="common">Rat hookworm</name>
    <dbReference type="NCBI Taxonomy" id="27835"/>
    <lineage>
        <taxon>Eukaryota</taxon>
        <taxon>Metazoa</taxon>
        <taxon>Ecdysozoa</taxon>
        <taxon>Nematoda</taxon>
        <taxon>Chromadorea</taxon>
        <taxon>Rhabditida</taxon>
        <taxon>Rhabditina</taxon>
        <taxon>Rhabditomorpha</taxon>
        <taxon>Strongyloidea</taxon>
        <taxon>Heligmosomidae</taxon>
        <taxon>Nippostrongylus</taxon>
    </lineage>
</organism>
<gene>
    <name evidence="6" type="ORF">NBR_LOCUS7066</name>
</gene>
<dbReference type="GO" id="GO:0005794">
    <property type="term" value="C:Golgi apparatus"/>
    <property type="evidence" value="ECO:0007669"/>
    <property type="project" value="UniProtKB-ARBA"/>
</dbReference>
<dbReference type="EMBL" id="UYSL01019855">
    <property type="protein sequence ID" value="VDL70655.1"/>
    <property type="molecule type" value="Genomic_DNA"/>
</dbReference>
<evidence type="ECO:0000313" key="8">
    <source>
        <dbReference type="WBParaSite" id="NBR_0000706501-mRNA-1"/>
    </source>
</evidence>
<evidence type="ECO:0000256" key="3">
    <source>
        <dbReference type="ARBA" id="ARBA00022679"/>
    </source>
</evidence>
<dbReference type="STRING" id="27835.A0A158QXM0"/>
<evidence type="ECO:0000256" key="1">
    <source>
        <dbReference type="ARBA" id="ARBA00009988"/>
    </source>
</evidence>
<comment type="catalytic activity">
    <reaction evidence="4 5">
        <text>L-tyrosyl-[protein] + 3'-phosphoadenylyl sulfate = O-sulfo-L-tyrosine-[protein] + adenosine 3',5'-bisphosphate + H(+)</text>
        <dbReference type="Rhea" id="RHEA:16801"/>
        <dbReference type="Rhea" id="RHEA-COMP:10136"/>
        <dbReference type="Rhea" id="RHEA-COMP:11688"/>
        <dbReference type="ChEBI" id="CHEBI:15378"/>
        <dbReference type="ChEBI" id="CHEBI:46858"/>
        <dbReference type="ChEBI" id="CHEBI:58339"/>
        <dbReference type="ChEBI" id="CHEBI:58343"/>
        <dbReference type="ChEBI" id="CHEBI:65286"/>
        <dbReference type="EC" id="2.8.2.20"/>
    </reaction>
</comment>
<dbReference type="OMA" id="DCFSDET"/>
<dbReference type="WBParaSite" id="NBR_0000706501-mRNA-1">
    <property type="protein sequence ID" value="NBR_0000706501-mRNA-1"/>
    <property type="gene ID" value="NBR_0000706501"/>
</dbReference>
<keyword evidence="3 5" id="KW-0808">Transferase</keyword>
<dbReference type="Pfam" id="PF13469">
    <property type="entry name" value="Sulfotransfer_3"/>
    <property type="match status" value="1"/>
</dbReference>
<dbReference type="PANTHER" id="PTHR12788">
    <property type="entry name" value="PROTEIN-TYROSINE SULFOTRANSFERASE 2"/>
    <property type="match status" value="1"/>
</dbReference>
<dbReference type="PANTHER" id="PTHR12788:SF7">
    <property type="entry name" value="PROTEIN-TYROSINE SULFOTRANSFERASE-RELATED"/>
    <property type="match status" value="1"/>
</dbReference>
<dbReference type="Gene3D" id="3.40.50.300">
    <property type="entry name" value="P-loop containing nucleotide triphosphate hydrolases"/>
    <property type="match status" value="1"/>
</dbReference>
<dbReference type="InterPro" id="IPR027417">
    <property type="entry name" value="P-loop_NTPase"/>
</dbReference>
<protein>
    <recommendedName>
        <fullName evidence="2 5">Protein-tyrosine sulfotransferase</fullName>
        <ecNumber evidence="2 5">2.8.2.20</ecNumber>
    </recommendedName>
</protein>
<dbReference type="GO" id="GO:0008476">
    <property type="term" value="F:protein-tyrosine sulfotransferase activity"/>
    <property type="evidence" value="ECO:0007669"/>
    <property type="project" value="UniProtKB-EC"/>
</dbReference>
<dbReference type="Proteomes" id="UP000271162">
    <property type="component" value="Unassembled WGS sequence"/>
</dbReference>
<comment type="similarity">
    <text evidence="1 5">Belongs to the protein sulfotransferase family.</text>
</comment>
<dbReference type="InterPro" id="IPR026634">
    <property type="entry name" value="TPST-like"/>
</dbReference>
<evidence type="ECO:0000256" key="5">
    <source>
        <dbReference type="RuleBase" id="RU365018"/>
    </source>
</evidence>
<reference evidence="6 7" key="2">
    <citation type="submission" date="2018-11" db="EMBL/GenBank/DDBJ databases">
        <authorList>
            <consortium name="Pathogen Informatics"/>
        </authorList>
    </citation>
    <scope>NUCLEOTIDE SEQUENCE [LARGE SCALE GENOMIC DNA]</scope>
</reference>
<evidence type="ECO:0000313" key="7">
    <source>
        <dbReference type="Proteomes" id="UP000271162"/>
    </source>
</evidence>
<keyword evidence="7" id="KW-1185">Reference proteome</keyword>
<proteinExistence type="inferred from homology"/>
<evidence type="ECO:0000256" key="4">
    <source>
        <dbReference type="ARBA" id="ARBA00048460"/>
    </source>
</evidence>
<comment type="function">
    <text evidence="5">Catalyzes the O-sulfation of tyrosine residues within acidic motifs of polypeptides, using 3'-phosphoadenylyl sulfate (PAPS) as cosubstrate.</text>
</comment>
<evidence type="ECO:0000256" key="2">
    <source>
        <dbReference type="ARBA" id="ARBA00013262"/>
    </source>
</evidence>
<accession>A0A158QXM0</accession>
<dbReference type="SUPFAM" id="SSF52540">
    <property type="entry name" value="P-loop containing nucleoside triphosphate hydrolases"/>
    <property type="match status" value="1"/>
</dbReference>
<dbReference type="AlphaFoldDB" id="A0A158QXM0"/>
<sequence>MFQVWNIYVTRMVNLCSNATGSCLQVYYERLVQRPTEEAHRILDFLDVPWSDDVLKHEQKIGDEIRLNPSEFSTSQVKEKVNMQALTAWYDCYTDDVLAKIDTLAPMLRRLGYDTRSRRPSYEEFAADDFYKRLQRS</sequence>
<reference evidence="8" key="1">
    <citation type="submission" date="2016-04" db="UniProtKB">
        <authorList>
            <consortium name="WormBaseParasite"/>
        </authorList>
    </citation>
    <scope>IDENTIFICATION</scope>
</reference>
<evidence type="ECO:0000313" key="6">
    <source>
        <dbReference type="EMBL" id="VDL70655.1"/>
    </source>
</evidence>